<reference evidence="3 4" key="1">
    <citation type="submission" date="2018-11" db="EMBL/GenBank/DDBJ databases">
        <title>Genome assembly of Steccherinum ochraceum LE-BIN_3174, the white-rot fungus of the Steccherinaceae family (The Residual Polyporoid clade, Polyporales, Basidiomycota).</title>
        <authorList>
            <person name="Fedorova T.V."/>
            <person name="Glazunova O.A."/>
            <person name="Landesman E.O."/>
            <person name="Moiseenko K.V."/>
            <person name="Psurtseva N.V."/>
            <person name="Savinova O.S."/>
            <person name="Shakhova N.V."/>
            <person name="Tyazhelova T.V."/>
            <person name="Vasina D.V."/>
        </authorList>
    </citation>
    <scope>NUCLEOTIDE SEQUENCE [LARGE SCALE GENOMIC DNA]</scope>
    <source>
        <strain evidence="3 4">LE-BIN_3174</strain>
    </source>
</reference>
<dbReference type="GO" id="GO:0005509">
    <property type="term" value="F:calcium ion binding"/>
    <property type="evidence" value="ECO:0007669"/>
    <property type="project" value="InterPro"/>
</dbReference>
<sequence length="1644" mass="186375">MPFLHGNLSLRKWRQRLTSTNGGKNEAKNATRGFSAPPDMEFGSLKTNGEYPIVKQHSEGLPVQSPMSFEHEVAKQEDVTMPEPFLSSAAVEMPVPIQMPVPDTLNSKEPSSSSSGSPEMPVNGHQGPQAPVPPVAMDLVDTLAATGVAARLQAGPPTKSEKSETAQVIKATVDMNTAMTAIESGLKSFMEDIPWLMKGLDEVARIHPVVTVAVLAFKAVYTMEMIRRENDKRIRSLYVEMKDMMAILVQLRDVRDPKERGPDGIPIDARLQGIAESTADDIKDCANTCDTYAKKRLVVKVLKGPVWETKLVGFVSTFTKRRGQFEEALAIHTARAVDRIEDSVYVLKTKLASMDEKLAVFNQIFQKFISSDEVKIAEKIKGNDIKSIQKNESLLRDLNDFENAIETRPGERNNKRSAFSAKDLRDELQEDFESAIVKNLENFEGKFVLYQRQLREELSKFIREENDRLLTAVKEGPHDRIKNEHIREIWKEMNWRRNVKAKLFVLTLRDHFRDDLHELQSPGEKVVTTTAEDIRATDDWAFEYLGLNWLQPIMEAFDEDGSGYVTVAEINRLTESLPAELNWSLQHWIAYWAVGWEISAQRYVNAIHQIFAAMFDLLPSLLPRNRFWADYYLDRVWPYAAELLFALRKRDLPDLDYKFRPYVEKEEERIRNNLKEIRYDIDALDTVHVVAGPGRIETHVLPMMYLLMQRDLQLFRLATMQQLDDNELWDCADSHIWIQRAVEFRVEDLANRFKQQQLDVPGQFKMVACEMLHYYHDGIDCWDLSKLQTLPFSDLNSFTNKSDWYSEVLRLSEPPSDDVDKKAADMNKDPAADDNASIHSGSTKSYWMTPMPSERAMKRLKRHLIYPLNEKAEYDVLSYDEPAEFVKTEADLSAPGPLLELIGQWNGYTYTDSEFPVTTMWQFNIHASPPEAVATSPVAENEEALDSEPHDEEIPLGEEDNVADRRSDRSTSNDPEGNTGSAPLLDDNKGDELQDASSPEWIARHSNPQSLSPTLSQLPPLPPSRSTSLLSSSTSSISLSQLPPLPPSRSTSSNRSRSRTPSPARTAPSPEPSLASSGPRFEAVTRDFDGAPISMSGRCYTDEDGVVRVNFVISFVNTTYSDEHWSGHIDESGSLVGYKAWWSRPTAGDNEQMFILRRTSSALMALRPSPSEFLDNKPRALWQFAIGATIHQLRKESWSWSFFKARRDHRLRYLTLNLRNWTYGRRPEGEEYAEFLGTRKAIYPEHANLIRSMRDHMTGTLPKHCDLTCSSCKQTLGGQRIMCLDCRPEKKQLRLTVNFCDHLVCGEKKITSEQLPDLSPKRPHRPTHDFVKLRSVLHLKDMPAMDREAHRALQRCRQLIEDLQPSLRPASVETVVDGEVLIEARPEPQVVPSSDPPSVVLPGTIVNEHVENTEKTSDADLQPGVETGLPSKHLAPDAVAQLDLLEANNEDVDLPLDVPALDAPPPDQTIVEEELPELPTVPSGIVCYTCRKAIKLPCWFCVSCQADVFLCDDCESNHLLPCRCCGVPYTQPYLDWFYGERTGDLCLCQVCKLKGTVMWYGGQHMFTHPLVRCKERIEDPEEPAPPTTDERLASLENRVGAIDDKLDRLQSQLETMFMRMEQRLLSSLTPLPDVPSEKKKNVQS</sequence>
<dbReference type="InterPro" id="IPR002048">
    <property type="entry name" value="EF_hand_dom"/>
</dbReference>
<gene>
    <name evidence="3" type="ORF">EIP91_006288</name>
</gene>
<dbReference type="OrthoDB" id="2122982at2759"/>
<feature type="compositionally biased region" description="Polar residues" evidence="1">
    <location>
        <begin position="972"/>
        <end position="981"/>
    </location>
</feature>
<evidence type="ECO:0000259" key="2">
    <source>
        <dbReference type="PROSITE" id="PS50222"/>
    </source>
</evidence>
<dbReference type="STRING" id="92696.A0A4R0RRC4"/>
<keyword evidence="4" id="KW-1185">Reference proteome</keyword>
<evidence type="ECO:0000313" key="3">
    <source>
        <dbReference type="EMBL" id="TCD69752.1"/>
    </source>
</evidence>
<evidence type="ECO:0000256" key="1">
    <source>
        <dbReference type="SAM" id="MobiDB-lite"/>
    </source>
</evidence>
<protein>
    <recommendedName>
        <fullName evidence="2">EF-hand domain-containing protein</fullName>
    </recommendedName>
</protein>
<dbReference type="Proteomes" id="UP000292702">
    <property type="component" value="Unassembled WGS sequence"/>
</dbReference>
<feature type="region of interest" description="Disordered" evidence="1">
    <location>
        <begin position="19"/>
        <end position="39"/>
    </location>
</feature>
<feature type="compositionally biased region" description="Basic and acidic residues" evidence="1">
    <location>
        <begin position="818"/>
        <end position="831"/>
    </location>
</feature>
<feature type="domain" description="EF-hand" evidence="2">
    <location>
        <begin position="553"/>
        <end position="580"/>
    </location>
</feature>
<name>A0A4R0RRC4_9APHY</name>
<feature type="compositionally biased region" description="Basic and acidic residues" evidence="1">
    <location>
        <begin position="962"/>
        <end position="971"/>
    </location>
</feature>
<feature type="compositionally biased region" description="Acidic residues" evidence="1">
    <location>
        <begin position="940"/>
        <end position="961"/>
    </location>
</feature>
<feature type="region of interest" description="Disordered" evidence="1">
    <location>
        <begin position="813"/>
        <end position="844"/>
    </location>
</feature>
<feature type="compositionally biased region" description="Low complexity" evidence="1">
    <location>
        <begin position="107"/>
        <end position="119"/>
    </location>
</feature>
<evidence type="ECO:0000313" key="4">
    <source>
        <dbReference type="Proteomes" id="UP000292702"/>
    </source>
</evidence>
<dbReference type="InterPro" id="IPR018247">
    <property type="entry name" value="EF_Hand_1_Ca_BS"/>
</dbReference>
<feature type="compositionally biased region" description="Low complexity" evidence="1">
    <location>
        <begin position="1006"/>
        <end position="1068"/>
    </location>
</feature>
<dbReference type="PROSITE" id="PS50222">
    <property type="entry name" value="EF_HAND_2"/>
    <property type="match status" value="1"/>
</dbReference>
<feature type="region of interest" description="Disordered" evidence="1">
    <location>
        <begin position="932"/>
        <end position="1081"/>
    </location>
</feature>
<feature type="region of interest" description="Disordered" evidence="1">
    <location>
        <begin position="99"/>
        <end position="134"/>
    </location>
</feature>
<dbReference type="PROSITE" id="PS00018">
    <property type="entry name" value="EF_HAND_1"/>
    <property type="match status" value="1"/>
</dbReference>
<proteinExistence type="predicted"/>
<accession>A0A4R0RRC4</accession>
<dbReference type="EMBL" id="RWJN01000034">
    <property type="protein sequence ID" value="TCD69752.1"/>
    <property type="molecule type" value="Genomic_DNA"/>
</dbReference>
<comment type="caution">
    <text evidence="3">The sequence shown here is derived from an EMBL/GenBank/DDBJ whole genome shotgun (WGS) entry which is preliminary data.</text>
</comment>
<organism evidence="3 4">
    <name type="scientific">Steccherinum ochraceum</name>
    <dbReference type="NCBI Taxonomy" id="92696"/>
    <lineage>
        <taxon>Eukaryota</taxon>
        <taxon>Fungi</taxon>
        <taxon>Dikarya</taxon>
        <taxon>Basidiomycota</taxon>
        <taxon>Agaricomycotina</taxon>
        <taxon>Agaricomycetes</taxon>
        <taxon>Polyporales</taxon>
        <taxon>Steccherinaceae</taxon>
        <taxon>Steccherinum</taxon>
    </lineage>
</organism>